<accession>A0A1X9I9I5</accession>
<gene>
    <name evidence="2" type="ORF">vB_SscM-1_113</name>
</gene>
<feature type="region of interest" description="Disordered" evidence="1">
    <location>
        <begin position="208"/>
        <end position="231"/>
    </location>
</feature>
<keyword evidence="3" id="KW-1185">Reference proteome</keyword>
<evidence type="ECO:0000256" key="1">
    <source>
        <dbReference type="SAM" id="MobiDB-lite"/>
    </source>
</evidence>
<evidence type="ECO:0000313" key="3">
    <source>
        <dbReference type="Proteomes" id="UP000224459"/>
    </source>
</evidence>
<dbReference type="InterPro" id="IPR056958">
    <property type="entry name" value="Phage_tail_tube_init_put"/>
</dbReference>
<proteinExistence type="predicted"/>
<evidence type="ECO:0000313" key="2">
    <source>
        <dbReference type="EMBL" id="ANT44777.1"/>
    </source>
</evidence>
<dbReference type="Pfam" id="PF23980">
    <property type="entry name" value="Phage_tail_tube_init"/>
    <property type="match status" value="1"/>
</dbReference>
<name>A0A1X9I9I5_9CAUD</name>
<organism evidence="2 3">
    <name type="scientific">Staphylococcus phage vB_SscM-1</name>
    <dbReference type="NCBI Taxonomy" id="1868844"/>
    <lineage>
        <taxon>Viruses</taxon>
        <taxon>Duplodnaviria</taxon>
        <taxon>Heunggongvirae</taxon>
        <taxon>Uroviricota</taxon>
        <taxon>Caudoviricetes</taxon>
        <taxon>Herelleviridae</taxon>
        <taxon>Twortvirinae</taxon>
        <taxon>Sciuriunavirus</taxon>
        <taxon>Sciuriunavirus SscM1</taxon>
    </lineage>
</organism>
<protein>
    <submittedName>
        <fullName evidence="2">Uncharacterized protein</fullName>
    </submittedName>
</protein>
<dbReference type="Proteomes" id="UP000224459">
    <property type="component" value="Segment"/>
</dbReference>
<sequence>MPQADGKHQLSRFVIQFPEEGDNGWYRFKVNPENYTYEKPQRSTILKTKSDIVVEDYGKDIEVINFSGTTGFRSIKEGNKTKNGKQKLDDLVDLVDKYAKSGGSGNRQQKSIIFYNMTDGVYKKVHLAPQGIKISRSVNEPLLYRYDITLLVLGEAFEPDRGSISDPEFGNLTPSNEQSLQNKLIDMFAPAQEARKYTTNAGLTTDRVTPKTYSQTSNGKPVSNPRTATNGLSSTLNNMSLIIGYGNGGIKY</sequence>
<dbReference type="EMBL" id="KX171212">
    <property type="protein sequence ID" value="ANT44777.1"/>
    <property type="molecule type" value="Genomic_DNA"/>
</dbReference>
<reference evidence="3" key="1">
    <citation type="submission" date="2016-04" db="EMBL/GenBank/DDBJ databases">
        <authorList>
            <person name="Gasior T."/>
        </authorList>
    </citation>
    <scope>NUCLEOTIDE SEQUENCE [LARGE SCALE GENOMIC DNA]</scope>
</reference>